<name>A0A8X6L9A9_TRICU</name>
<feature type="repeat" description="Solcar" evidence="10">
    <location>
        <begin position="93"/>
        <end position="183"/>
    </location>
</feature>
<reference evidence="13" key="1">
    <citation type="submission" date="2020-07" db="EMBL/GenBank/DDBJ databases">
        <title>Multicomponent nature underlies the extraordinary mechanical properties of spider dragline silk.</title>
        <authorList>
            <person name="Kono N."/>
            <person name="Nakamura H."/>
            <person name="Mori M."/>
            <person name="Yoshida Y."/>
            <person name="Ohtoshi R."/>
            <person name="Malay A.D."/>
            <person name="Moran D.A.P."/>
            <person name="Tomita M."/>
            <person name="Numata K."/>
            <person name="Arakawa K."/>
        </authorList>
    </citation>
    <scope>NUCLEOTIDE SEQUENCE</scope>
</reference>
<protein>
    <submittedName>
        <fullName evidence="13">Solute carrier family 25 member 39</fullName>
    </submittedName>
</protein>
<dbReference type="SUPFAM" id="SSF103506">
    <property type="entry name" value="Mitochondrial carrier"/>
    <property type="match status" value="1"/>
</dbReference>
<feature type="transmembrane region" description="Helical" evidence="12">
    <location>
        <begin position="6"/>
        <end position="31"/>
    </location>
</feature>
<evidence type="ECO:0000256" key="10">
    <source>
        <dbReference type="PROSITE-ProRule" id="PRU00282"/>
    </source>
</evidence>
<keyword evidence="6" id="KW-0999">Mitochondrion inner membrane</keyword>
<feature type="repeat" description="Solcar" evidence="10">
    <location>
        <begin position="5"/>
        <end position="89"/>
    </location>
</feature>
<dbReference type="PANTHER" id="PTHR45760">
    <property type="entry name" value="FI19922P1-RELATED"/>
    <property type="match status" value="1"/>
</dbReference>
<dbReference type="GO" id="GO:0005743">
    <property type="term" value="C:mitochondrial inner membrane"/>
    <property type="evidence" value="ECO:0007669"/>
    <property type="project" value="UniProtKB-SubCell"/>
</dbReference>
<dbReference type="Pfam" id="PF00153">
    <property type="entry name" value="Mito_carr"/>
    <property type="match status" value="2"/>
</dbReference>
<evidence type="ECO:0000256" key="9">
    <source>
        <dbReference type="ARBA" id="ARBA00023136"/>
    </source>
</evidence>
<dbReference type="Proteomes" id="UP000887116">
    <property type="component" value="Unassembled WGS sequence"/>
</dbReference>
<keyword evidence="8" id="KW-0496">Mitochondrion</keyword>
<dbReference type="AlphaFoldDB" id="A0A8X6L9A9"/>
<dbReference type="EMBL" id="BMAO01034735">
    <property type="protein sequence ID" value="GFQ98568.1"/>
    <property type="molecule type" value="Genomic_DNA"/>
</dbReference>
<evidence type="ECO:0000313" key="14">
    <source>
        <dbReference type="Proteomes" id="UP000887116"/>
    </source>
</evidence>
<evidence type="ECO:0000256" key="5">
    <source>
        <dbReference type="ARBA" id="ARBA00022737"/>
    </source>
</evidence>
<dbReference type="PROSITE" id="PS50920">
    <property type="entry name" value="SOLCAR"/>
    <property type="match status" value="2"/>
</dbReference>
<evidence type="ECO:0000256" key="3">
    <source>
        <dbReference type="ARBA" id="ARBA00022448"/>
    </source>
</evidence>
<sequence length="196" mass="22031">MLPVGSVAVPLVSGITARVLTVTIVSPIEFLRTKIQSERMKYSDAFKSMSTLVKHRGYLSLWRGLVPTILRDAPFSAIYWTIYEQLKALRNHPKTFEIFFFGAIFGTIAAILTLPFDVVKTHRQAELCEKKLDFKEPHTLNLLLDLYHRGGVKSLFAGIMPRVLKIAPACAIIISSYEVGKIYFIGKKIKAAETDD</sequence>
<evidence type="ECO:0000256" key="8">
    <source>
        <dbReference type="ARBA" id="ARBA00023128"/>
    </source>
</evidence>
<evidence type="ECO:0000256" key="11">
    <source>
        <dbReference type="RuleBase" id="RU000488"/>
    </source>
</evidence>
<gene>
    <name evidence="13" type="primary">slc25a39</name>
    <name evidence="13" type="ORF">TNCT_728621</name>
</gene>
<evidence type="ECO:0000256" key="1">
    <source>
        <dbReference type="ARBA" id="ARBA00004448"/>
    </source>
</evidence>
<keyword evidence="14" id="KW-1185">Reference proteome</keyword>
<dbReference type="OrthoDB" id="1747031at2759"/>
<dbReference type="GO" id="GO:1990542">
    <property type="term" value="P:mitochondrial transmembrane transport"/>
    <property type="evidence" value="ECO:0007669"/>
    <property type="project" value="InterPro"/>
</dbReference>
<comment type="similarity">
    <text evidence="2 11">Belongs to the mitochondrial carrier (TC 2.A.29) family.</text>
</comment>
<evidence type="ECO:0000256" key="12">
    <source>
        <dbReference type="SAM" id="Phobius"/>
    </source>
</evidence>
<keyword evidence="3 11" id="KW-0813">Transport</keyword>
<keyword evidence="4 10" id="KW-0812">Transmembrane</keyword>
<dbReference type="InterPro" id="IPR023395">
    <property type="entry name" value="MCP_dom_sf"/>
</dbReference>
<dbReference type="InterPro" id="IPR002067">
    <property type="entry name" value="MCP"/>
</dbReference>
<comment type="caution">
    <text evidence="13">The sequence shown here is derived from an EMBL/GenBank/DDBJ whole genome shotgun (WGS) entry which is preliminary data.</text>
</comment>
<evidence type="ECO:0000256" key="6">
    <source>
        <dbReference type="ARBA" id="ARBA00022792"/>
    </source>
</evidence>
<keyword evidence="7 12" id="KW-1133">Transmembrane helix</keyword>
<dbReference type="Gene3D" id="1.50.40.10">
    <property type="entry name" value="Mitochondrial carrier domain"/>
    <property type="match status" value="1"/>
</dbReference>
<evidence type="ECO:0000256" key="7">
    <source>
        <dbReference type="ARBA" id="ARBA00022989"/>
    </source>
</evidence>
<organism evidence="13 14">
    <name type="scientific">Trichonephila clavata</name>
    <name type="common">Joro spider</name>
    <name type="synonym">Nephila clavata</name>
    <dbReference type="NCBI Taxonomy" id="2740835"/>
    <lineage>
        <taxon>Eukaryota</taxon>
        <taxon>Metazoa</taxon>
        <taxon>Ecdysozoa</taxon>
        <taxon>Arthropoda</taxon>
        <taxon>Chelicerata</taxon>
        <taxon>Arachnida</taxon>
        <taxon>Araneae</taxon>
        <taxon>Araneomorphae</taxon>
        <taxon>Entelegynae</taxon>
        <taxon>Araneoidea</taxon>
        <taxon>Nephilidae</taxon>
        <taxon>Trichonephila</taxon>
    </lineage>
</organism>
<evidence type="ECO:0000313" key="13">
    <source>
        <dbReference type="EMBL" id="GFQ98568.1"/>
    </source>
</evidence>
<evidence type="ECO:0000256" key="2">
    <source>
        <dbReference type="ARBA" id="ARBA00006375"/>
    </source>
</evidence>
<dbReference type="InterPro" id="IPR018108">
    <property type="entry name" value="MCP_transmembrane"/>
</dbReference>
<dbReference type="PANTHER" id="PTHR45760:SF2">
    <property type="entry name" value="FI19922P1-RELATED"/>
    <property type="match status" value="1"/>
</dbReference>
<dbReference type="InterPro" id="IPR045315">
    <property type="entry name" value="Mtm1-like"/>
</dbReference>
<keyword evidence="9 10" id="KW-0472">Membrane</keyword>
<comment type="subcellular location">
    <subcellularLocation>
        <location evidence="1">Mitochondrion inner membrane</location>
        <topology evidence="1">Multi-pass membrane protein</topology>
    </subcellularLocation>
</comment>
<feature type="transmembrane region" description="Helical" evidence="12">
    <location>
        <begin position="96"/>
        <end position="116"/>
    </location>
</feature>
<evidence type="ECO:0000256" key="4">
    <source>
        <dbReference type="ARBA" id="ARBA00022692"/>
    </source>
</evidence>
<dbReference type="PRINTS" id="PR00926">
    <property type="entry name" value="MITOCARRIER"/>
</dbReference>
<keyword evidence="5" id="KW-0677">Repeat</keyword>
<accession>A0A8X6L9A9</accession>
<proteinExistence type="inferred from homology"/>